<evidence type="ECO:0000313" key="3">
    <source>
        <dbReference type="Proteomes" id="UP001382904"/>
    </source>
</evidence>
<reference evidence="2 3" key="1">
    <citation type="submission" date="2024-03" db="EMBL/GenBank/DDBJ databases">
        <title>Novel Streptomyces species of biotechnological and ecological value are a feature of Machair soil.</title>
        <authorList>
            <person name="Prole J.R."/>
            <person name="Goodfellow M."/>
            <person name="Allenby N."/>
            <person name="Ward A.C."/>
        </authorList>
    </citation>
    <scope>NUCLEOTIDE SEQUENCE [LARGE SCALE GENOMIC DNA]</scope>
    <source>
        <strain evidence="2 3">MS1.HAVA.3</strain>
    </source>
</reference>
<dbReference type="InterPro" id="IPR045775">
    <property type="entry name" value="DUF6207"/>
</dbReference>
<name>A0ABU8U2Q5_9ACTN</name>
<sequence>MVSELAGSAAPGMKGSSLRAAISTNGVPPRPGDRRRAARLSRSLVRGHSAVGEPAAAPPRRTGRIDEQHIAEPGLVVMDFTAADDEDTVRSVMEVWC</sequence>
<dbReference type="Pfam" id="PF19711">
    <property type="entry name" value="DUF6207"/>
    <property type="match status" value="1"/>
</dbReference>
<evidence type="ECO:0000313" key="2">
    <source>
        <dbReference type="EMBL" id="MEJ8642162.1"/>
    </source>
</evidence>
<dbReference type="Proteomes" id="UP001382904">
    <property type="component" value="Unassembled WGS sequence"/>
</dbReference>
<keyword evidence="3" id="KW-1185">Reference proteome</keyword>
<comment type="caution">
    <text evidence="2">The sequence shown here is derived from an EMBL/GenBank/DDBJ whole genome shotgun (WGS) entry which is preliminary data.</text>
</comment>
<organism evidence="2 3">
    <name type="scientific">Streptomyces caledonius</name>
    <dbReference type="NCBI Taxonomy" id="3134107"/>
    <lineage>
        <taxon>Bacteria</taxon>
        <taxon>Bacillati</taxon>
        <taxon>Actinomycetota</taxon>
        <taxon>Actinomycetes</taxon>
        <taxon>Kitasatosporales</taxon>
        <taxon>Streptomycetaceae</taxon>
        <taxon>Streptomyces</taxon>
    </lineage>
</organism>
<accession>A0ABU8U2Q5</accession>
<dbReference type="EMBL" id="JBBKAM010000002">
    <property type="protein sequence ID" value="MEJ8642162.1"/>
    <property type="molecule type" value="Genomic_DNA"/>
</dbReference>
<protein>
    <submittedName>
        <fullName evidence="2">DUF6207 family protein</fullName>
    </submittedName>
</protein>
<feature type="region of interest" description="Disordered" evidence="1">
    <location>
        <begin position="1"/>
        <end position="64"/>
    </location>
</feature>
<gene>
    <name evidence="2" type="ORF">WKI68_13100</name>
</gene>
<evidence type="ECO:0000256" key="1">
    <source>
        <dbReference type="SAM" id="MobiDB-lite"/>
    </source>
</evidence>
<proteinExistence type="predicted"/>